<dbReference type="Pfam" id="PF13359">
    <property type="entry name" value="DDE_Tnp_4"/>
    <property type="match status" value="1"/>
</dbReference>
<dbReference type="InterPro" id="IPR045249">
    <property type="entry name" value="HARBI1-like"/>
</dbReference>
<comment type="cofactor">
    <cofactor evidence="1">
        <name>a divalent metal cation</name>
        <dbReference type="ChEBI" id="CHEBI:60240"/>
    </cofactor>
</comment>
<comment type="subcellular location">
    <subcellularLocation>
        <location evidence="2">Nucleus</location>
    </subcellularLocation>
</comment>
<dbReference type="PANTHER" id="PTHR22930:SF85">
    <property type="entry name" value="GH03217P-RELATED"/>
    <property type="match status" value="1"/>
</dbReference>
<proteinExistence type="inferred from homology"/>
<evidence type="ECO:0000256" key="6">
    <source>
        <dbReference type="ARBA" id="ARBA00022801"/>
    </source>
</evidence>
<dbReference type="Proteomes" id="UP000683360">
    <property type="component" value="Unassembled WGS sequence"/>
</dbReference>
<evidence type="ECO:0000256" key="4">
    <source>
        <dbReference type="ARBA" id="ARBA00022722"/>
    </source>
</evidence>
<reference evidence="9" key="1">
    <citation type="submission" date="2021-03" db="EMBL/GenBank/DDBJ databases">
        <authorList>
            <person name="Bekaert M."/>
        </authorList>
    </citation>
    <scope>NUCLEOTIDE SEQUENCE</scope>
</reference>
<evidence type="ECO:0000313" key="9">
    <source>
        <dbReference type="EMBL" id="CAG2204999.1"/>
    </source>
</evidence>
<dbReference type="EMBL" id="CAJPWZ010001003">
    <property type="protein sequence ID" value="CAG2204999.1"/>
    <property type="molecule type" value="Genomic_DNA"/>
</dbReference>
<protein>
    <recommendedName>
        <fullName evidence="8">DDE Tnp4 domain-containing protein</fullName>
    </recommendedName>
</protein>
<gene>
    <name evidence="9" type="ORF">MEDL_19418</name>
</gene>
<evidence type="ECO:0000256" key="5">
    <source>
        <dbReference type="ARBA" id="ARBA00022723"/>
    </source>
</evidence>
<keyword evidence="10" id="KW-1185">Reference proteome</keyword>
<dbReference type="GO" id="GO:0004518">
    <property type="term" value="F:nuclease activity"/>
    <property type="evidence" value="ECO:0007669"/>
    <property type="project" value="UniProtKB-KW"/>
</dbReference>
<keyword evidence="4" id="KW-0540">Nuclease</keyword>
<keyword evidence="6" id="KW-0378">Hydrolase</keyword>
<comment type="similarity">
    <text evidence="3">Belongs to the HARBI1 family.</text>
</comment>
<keyword evidence="7" id="KW-0539">Nucleus</keyword>
<evidence type="ECO:0000256" key="7">
    <source>
        <dbReference type="ARBA" id="ARBA00023242"/>
    </source>
</evidence>
<evidence type="ECO:0000259" key="8">
    <source>
        <dbReference type="Pfam" id="PF13359"/>
    </source>
</evidence>
<dbReference type="PANTHER" id="PTHR22930">
    <property type="match status" value="1"/>
</dbReference>
<dbReference type="GO" id="GO:0005634">
    <property type="term" value="C:nucleus"/>
    <property type="evidence" value="ECO:0007669"/>
    <property type="project" value="UniProtKB-SubCell"/>
</dbReference>
<comment type="caution">
    <text evidence="9">The sequence shown here is derived from an EMBL/GenBank/DDBJ whole genome shotgun (WGS) entry which is preliminary data.</text>
</comment>
<keyword evidence="5" id="KW-0479">Metal-binding</keyword>
<evidence type="ECO:0000256" key="3">
    <source>
        <dbReference type="ARBA" id="ARBA00006958"/>
    </source>
</evidence>
<evidence type="ECO:0000313" key="10">
    <source>
        <dbReference type="Proteomes" id="UP000683360"/>
    </source>
</evidence>
<dbReference type="GO" id="GO:0046872">
    <property type="term" value="F:metal ion binding"/>
    <property type="evidence" value="ECO:0007669"/>
    <property type="project" value="UniProtKB-KW"/>
</dbReference>
<name>A0A8S3RAX5_MYTED</name>
<feature type="domain" description="DDE Tnp4" evidence="8">
    <location>
        <begin position="168"/>
        <end position="320"/>
    </location>
</feature>
<dbReference type="GO" id="GO:0016787">
    <property type="term" value="F:hydrolase activity"/>
    <property type="evidence" value="ECO:0007669"/>
    <property type="project" value="UniProtKB-KW"/>
</dbReference>
<dbReference type="AlphaFoldDB" id="A0A8S3RAX5"/>
<evidence type="ECO:0000256" key="1">
    <source>
        <dbReference type="ARBA" id="ARBA00001968"/>
    </source>
</evidence>
<dbReference type="InterPro" id="IPR027806">
    <property type="entry name" value="HARBI1_dom"/>
</dbReference>
<accession>A0A8S3RAX5</accession>
<organism evidence="9 10">
    <name type="scientific">Mytilus edulis</name>
    <name type="common">Blue mussel</name>
    <dbReference type="NCBI Taxonomy" id="6550"/>
    <lineage>
        <taxon>Eukaryota</taxon>
        <taxon>Metazoa</taxon>
        <taxon>Spiralia</taxon>
        <taxon>Lophotrochozoa</taxon>
        <taxon>Mollusca</taxon>
        <taxon>Bivalvia</taxon>
        <taxon>Autobranchia</taxon>
        <taxon>Pteriomorphia</taxon>
        <taxon>Mytilida</taxon>
        <taxon>Mytiloidea</taxon>
        <taxon>Mytilidae</taxon>
        <taxon>Mytilinae</taxon>
        <taxon>Mytilus</taxon>
    </lineage>
</organism>
<evidence type="ECO:0000256" key="2">
    <source>
        <dbReference type="ARBA" id="ARBA00004123"/>
    </source>
</evidence>
<dbReference type="OrthoDB" id="6773865at2759"/>
<sequence length="369" mass="42290">MATVVPAAAVLAVYLAKDCDSGEDEALSAVVKCSMVSMLVFKRLRHDRFKVLDFYEETIPEYLPDTFKRFFRVSRETCEFLCQTLGQFNRMHLRNPSTGGKLEMPIEKQVLMTLKYLASQETTLQISHLFENLMDRFIVWPDSNELAAIANNFDNMGTRHFPNVVGAIDGSHIPIEPHVENPQAYFNRKKFHSVILQGVCKDDTQFTNINVGWPGRVHDAKVLRHSEIWERGDAKCQVGRFHLLGDGAYPLRRWLLTPYRDNGNLTRAQVNYNKSLSSKRQVIERAFGLLKGRFRRLKYVNLKDLGRICRTIAASCILHNIAVLNNDELEDMLEGDDDVADDNLVANLFDENDREGSLKRIRLTNQLNL</sequence>